<name>A0AAP2F1I8_LELAM</name>
<sequence length="137" mass="15089">MYKNLILVGISICFASMNVQAEGKHGRVLKEWEVYTTPNVIIFEYGANELAADNKYKNKPIVIEGTIFGVKSDMDDMPYVIFKNPNGGFNTVNAHFFDSERDKLMSFSRGAKIAANCIGDGAIMGNPQLKSCTLDPG</sequence>
<dbReference type="RefSeq" id="WP_202665931.1">
    <property type="nucleotide sequence ID" value="NZ_JAENMR010000006.1"/>
</dbReference>
<dbReference type="Pfam" id="PF12869">
    <property type="entry name" value="tRNA_anti-like"/>
    <property type="match status" value="1"/>
</dbReference>
<reference evidence="1" key="1">
    <citation type="submission" date="2020-12" db="EMBL/GenBank/DDBJ databases">
        <title>Draft genome sequence of Enterobacter spp., Lelliottia spp. and Serratia spp. isolated from drinking water reservoirs and lakes.</title>
        <authorList>
            <person name="Reitter C."/>
            <person name="Neuhaus K."/>
            <person name="Huegler M."/>
        </authorList>
    </citation>
    <scope>NUCLEOTIDE SEQUENCE</scope>
    <source>
        <strain evidence="1">TZW15</strain>
    </source>
</reference>
<protein>
    <submittedName>
        <fullName evidence="1">Uncharacterized protein</fullName>
    </submittedName>
</protein>
<dbReference type="AlphaFoldDB" id="A0AAP2F1I8"/>
<accession>A0AAP2F1I8</accession>
<gene>
    <name evidence="1" type="ORF">I7V27_13375</name>
</gene>
<comment type="caution">
    <text evidence="1">The sequence shown here is derived from an EMBL/GenBank/DDBJ whole genome shotgun (WGS) entry which is preliminary data.</text>
</comment>
<dbReference type="EMBL" id="JAENMS010000006">
    <property type="protein sequence ID" value="MBL5935429.1"/>
    <property type="molecule type" value="Genomic_DNA"/>
</dbReference>
<dbReference type="Proteomes" id="UP000653275">
    <property type="component" value="Unassembled WGS sequence"/>
</dbReference>
<proteinExistence type="predicted"/>
<evidence type="ECO:0000313" key="1">
    <source>
        <dbReference type="EMBL" id="MBL5935429.1"/>
    </source>
</evidence>
<organism evidence="1 2">
    <name type="scientific">Lelliottia amnigena</name>
    <name type="common">Enterobacter amnigenus</name>
    <dbReference type="NCBI Taxonomy" id="61646"/>
    <lineage>
        <taxon>Bacteria</taxon>
        <taxon>Pseudomonadati</taxon>
        <taxon>Pseudomonadota</taxon>
        <taxon>Gammaproteobacteria</taxon>
        <taxon>Enterobacterales</taxon>
        <taxon>Enterobacteriaceae</taxon>
        <taxon>Lelliottia</taxon>
    </lineage>
</organism>
<dbReference type="InterPro" id="IPR024422">
    <property type="entry name" value="Protein_unknown_function_OB"/>
</dbReference>
<evidence type="ECO:0000313" key="2">
    <source>
        <dbReference type="Proteomes" id="UP000653275"/>
    </source>
</evidence>